<evidence type="ECO:0000256" key="1">
    <source>
        <dbReference type="ARBA" id="ARBA00001924"/>
    </source>
</evidence>
<evidence type="ECO:0000256" key="3">
    <source>
        <dbReference type="ARBA" id="ARBA00022723"/>
    </source>
</evidence>
<dbReference type="RefSeq" id="WP_162318930.1">
    <property type="nucleotide sequence ID" value="NZ_JAHQXF010000003.1"/>
</dbReference>
<accession>A0A8J7Y770</accession>
<dbReference type="Proteomes" id="UP000766550">
    <property type="component" value="Unassembled WGS sequence"/>
</dbReference>
<dbReference type="PRINTS" id="PR00407">
    <property type="entry name" value="EUMOPTERIN"/>
</dbReference>
<evidence type="ECO:0000256" key="2">
    <source>
        <dbReference type="ARBA" id="ARBA00022505"/>
    </source>
</evidence>
<feature type="domain" description="Oxidoreductase molybdopterin-binding" evidence="6">
    <location>
        <begin position="59"/>
        <end position="226"/>
    </location>
</feature>
<dbReference type="SUPFAM" id="SSF81296">
    <property type="entry name" value="E set domains"/>
    <property type="match status" value="1"/>
</dbReference>
<dbReference type="PANTHER" id="PTHR19372:SF7">
    <property type="entry name" value="SULFITE OXIDASE, MITOCHONDRIAL"/>
    <property type="match status" value="1"/>
</dbReference>
<keyword evidence="3" id="KW-0479">Metal-binding</keyword>
<dbReference type="CDD" id="cd02110">
    <property type="entry name" value="SO_family_Moco_dimer"/>
    <property type="match status" value="1"/>
</dbReference>
<feature type="region of interest" description="Disordered" evidence="5">
    <location>
        <begin position="1"/>
        <end position="38"/>
    </location>
</feature>
<dbReference type="InterPro" id="IPR014756">
    <property type="entry name" value="Ig_E-set"/>
</dbReference>
<dbReference type="Gene3D" id="3.90.420.10">
    <property type="entry name" value="Oxidoreductase, molybdopterin-binding domain"/>
    <property type="match status" value="1"/>
</dbReference>
<dbReference type="Pfam" id="PF03404">
    <property type="entry name" value="Mo-co_dimer"/>
    <property type="match status" value="1"/>
</dbReference>
<dbReference type="GO" id="GO:0020037">
    <property type="term" value="F:heme binding"/>
    <property type="evidence" value="ECO:0007669"/>
    <property type="project" value="TreeGrafter"/>
</dbReference>
<organism evidence="8 9">
    <name type="scientific">Haloarcula limicola</name>
    <dbReference type="NCBI Taxonomy" id="1429915"/>
    <lineage>
        <taxon>Archaea</taxon>
        <taxon>Methanobacteriati</taxon>
        <taxon>Methanobacteriota</taxon>
        <taxon>Stenosarchaea group</taxon>
        <taxon>Halobacteria</taxon>
        <taxon>Halobacteriales</taxon>
        <taxon>Haloarculaceae</taxon>
        <taxon>Haloarcula</taxon>
    </lineage>
</organism>
<gene>
    <name evidence="8" type="ORF">KTS45_16725</name>
</gene>
<evidence type="ECO:0000256" key="5">
    <source>
        <dbReference type="SAM" id="MobiDB-lite"/>
    </source>
</evidence>
<dbReference type="GO" id="GO:0043546">
    <property type="term" value="F:molybdopterin cofactor binding"/>
    <property type="evidence" value="ECO:0007669"/>
    <property type="project" value="TreeGrafter"/>
</dbReference>
<feature type="domain" description="Moybdenum cofactor oxidoreductase dimerisation" evidence="7">
    <location>
        <begin position="286"/>
        <end position="380"/>
    </location>
</feature>
<dbReference type="OrthoDB" id="24039at2157"/>
<keyword evidence="4" id="KW-0560">Oxidoreductase</keyword>
<dbReference type="PANTHER" id="PTHR19372">
    <property type="entry name" value="SULFITE REDUCTASE"/>
    <property type="match status" value="1"/>
</dbReference>
<name>A0A8J7Y770_9EURY</name>
<dbReference type="GO" id="GO:0006790">
    <property type="term" value="P:sulfur compound metabolic process"/>
    <property type="evidence" value="ECO:0007669"/>
    <property type="project" value="TreeGrafter"/>
</dbReference>
<feature type="region of interest" description="Disordered" evidence="5">
    <location>
        <begin position="370"/>
        <end position="403"/>
    </location>
</feature>
<dbReference type="InterPro" id="IPR000572">
    <property type="entry name" value="OxRdtase_Mopterin-bd_dom"/>
</dbReference>
<protein>
    <submittedName>
        <fullName evidence="8">Sulfite oxidase</fullName>
    </submittedName>
</protein>
<dbReference type="GO" id="GO:0030151">
    <property type="term" value="F:molybdenum ion binding"/>
    <property type="evidence" value="ECO:0007669"/>
    <property type="project" value="InterPro"/>
</dbReference>
<evidence type="ECO:0000256" key="4">
    <source>
        <dbReference type="ARBA" id="ARBA00023002"/>
    </source>
</evidence>
<sequence>MPSKNSDENGASRNSTGSFVDRYPGLERLSADPDNAQTASRAHLEDYLTPREQHYIRNHHRTPDIDESEWTVSLTGLVESTADLSMDELKHGYPTDSVMHMMECSGNGRAYFSPDAEGDQWTVGAVGNAIWTGTPVRAILEDRGADTDDGLWLTAVGGEAKEDEDVFARSVPMEKALEDCLLAYEMNGKPMSAEHGFPVRLLVPGWFGNNSVKWVERLHVMDEMVNGEAWESRDGRDYTKYQQSSYRLLPAQDDEPKRHADVETFDTQDQMRGEEGIRNAYFFDQLVKSLLTSPEDGAELAPASDGRVELTGVAWSGDDSVAGVEVSTDGGETWDEASFVGPELGRYTVRKFRYVWECEAGEHTLLSRATDERGRTQPATVSDPDAGRRGIEDGEYPWNQKGYGNNAYEPLGVTVTVRD</sequence>
<evidence type="ECO:0000313" key="8">
    <source>
        <dbReference type="EMBL" id="MBV0925850.1"/>
    </source>
</evidence>
<feature type="compositionally biased region" description="Polar residues" evidence="5">
    <location>
        <begin position="8"/>
        <end position="18"/>
    </location>
</feature>
<dbReference type="SUPFAM" id="SSF56524">
    <property type="entry name" value="Oxidoreductase molybdopterin-binding domain"/>
    <property type="match status" value="1"/>
</dbReference>
<dbReference type="Pfam" id="PF00174">
    <property type="entry name" value="Oxidored_molyb"/>
    <property type="match status" value="1"/>
</dbReference>
<dbReference type="GO" id="GO:0008482">
    <property type="term" value="F:sulfite oxidase activity"/>
    <property type="evidence" value="ECO:0007669"/>
    <property type="project" value="TreeGrafter"/>
</dbReference>
<dbReference type="InterPro" id="IPR005066">
    <property type="entry name" value="MoCF_OxRdtse_dimer"/>
</dbReference>
<evidence type="ECO:0000313" key="9">
    <source>
        <dbReference type="Proteomes" id="UP000766550"/>
    </source>
</evidence>
<reference evidence="8 9" key="1">
    <citation type="submission" date="2021-06" db="EMBL/GenBank/DDBJ databases">
        <title>New haloarchaea isolates fom saline soil.</title>
        <authorList>
            <person name="Duran-Viseras A."/>
            <person name="Sanchez-Porro C.S."/>
            <person name="Ventosa A."/>
        </authorList>
    </citation>
    <scope>NUCLEOTIDE SEQUENCE [LARGE SCALE GENOMIC DNA]</scope>
    <source>
        <strain evidence="8 9">JCM 183640</strain>
    </source>
</reference>
<comment type="caution">
    <text evidence="8">The sequence shown here is derived from an EMBL/GenBank/DDBJ whole genome shotgun (WGS) entry which is preliminary data.</text>
</comment>
<evidence type="ECO:0000259" key="6">
    <source>
        <dbReference type="Pfam" id="PF00174"/>
    </source>
</evidence>
<dbReference type="InterPro" id="IPR036374">
    <property type="entry name" value="OxRdtase_Mopterin-bd_sf"/>
</dbReference>
<dbReference type="Gene3D" id="2.60.40.650">
    <property type="match status" value="1"/>
</dbReference>
<keyword evidence="2" id="KW-0500">Molybdenum</keyword>
<evidence type="ECO:0000259" key="7">
    <source>
        <dbReference type="Pfam" id="PF03404"/>
    </source>
</evidence>
<dbReference type="AlphaFoldDB" id="A0A8J7Y770"/>
<keyword evidence="9" id="KW-1185">Reference proteome</keyword>
<dbReference type="InterPro" id="IPR008335">
    <property type="entry name" value="Mopterin_OxRdtase_euk"/>
</dbReference>
<proteinExistence type="predicted"/>
<dbReference type="EMBL" id="JAHQXF010000003">
    <property type="protein sequence ID" value="MBV0925850.1"/>
    <property type="molecule type" value="Genomic_DNA"/>
</dbReference>
<comment type="cofactor">
    <cofactor evidence="1">
        <name>Mo-molybdopterin</name>
        <dbReference type="ChEBI" id="CHEBI:71302"/>
    </cofactor>
</comment>